<dbReference type="AlphaFoldDB" id="A0A2Z6NZH4"/>
<keyword evidence="1" id="KW-0812">Transmembrane</keyword>
<evidence type="ECO:0000256" key="1">
    <source>
        <dbReference type="SAM" id="Phobius"/>
    </source>
</evidence>
<feature type="transmembrane region" description="Helical" evidence="1">
    <location>
        <begin position="117"/>
        <end position="139"/>
    </location>
</feature>
<protein>
    <recommendedName>
        <fullName evidence="4">Amino acid transporter transmembrane domain-containing protein</fullName>
    </recommendedName>
</protein>
<dbReference type="Proteomes" id="UP000242715">
    <property type="component" value="Unassembled WGS sequence"/>
</dbReference>
<proteinExistence type="predicted"/>
<feature type="transmembrane region" description="Helical" evidence="1">
    <location>
        <begin position="146"/>
        <end position="167"/>
    </location>
</feature>
<evidence type="ECO:0008006" key="4">
    <source>
        <dbReference type="Google" id="ProtNLM"/>
    </source>
</evidence>
<feature type="transmembrane region" description="Helical" evidence="1">
    <location>
        <begin position="173"/>
        <end position="194"/>
    </location>
</feature>
<accession>A0A2Z6NZH4</accession>
<dbReference type="EMBL" id="DF974485">
    <property type="protein sequence ID" value="GAU48876.1"/>
    <property type="molecule type" value="Genomic_DNA"/>
</dbReference>
<reference evidence="3" key="1">
    <citation type="journal article" date="2017" name="Front. Plant Sci.">
        <title>Climate Clever Clovers: New Paradigm to Reduce the Environmental Footprint of Ruminants by Breeding Low Methanogenic Forages Utilizing Haplotype Variation.</title>
        <authorList>
            <person name="Kaur P."/>
            <person name="Appels R."/>
            <person name="Bayer P.E."/>
            <person name="Keeble-Gagnere G."/>
            <person name="Wang J."/>
            <person name="Hirakawa H."/>
            <person name="Shirasawa K."/>
            <person name="Vercoe P."/>
            <person name="Stefanova K."/>
            <person name="Durmic Z."/>
            <person name="Nichols P."/>
            <person name="Revell C."/>
            <person name="Isobe S.N."/>
            <person name="Edwards D."/>
            <person name="Erskine W."/>
        </authorList>
    </citation>
    <scope>NUCLEOTIDE SEQUENCE [LARGE SCALE GENOMIC DNA]</scope>
    <source>
        <strain evidence="3">cv. Daliak</strain>
    </source>
</reference>
<dbReference type="OrthoDB" id="1745243at2759"/>
<evidence type="ECO:0000313" key="3">
    <source>
        <dbReference type="Proteomes" id="UP000242715"/>
    </source>
</evidence>
<name>A0A2Z6NZH4_TRISU</name>
<gene>
    <name evidence="2" type="ORF">TSUD_86100</name>
</gene>
<organism evidence="2 3">
    <name type="scientific">Trifolium subterraneum</name>
    <name type="common">Subterranean clover</name>
    <dbReference type="NCBI Taxonomy" id="3900"/>
    <lineage>
        <taxon>Eukaryota</taxon>
        <taxon>Viridiplantae</taxon>
        <taxon>Streptophyta</taxon>
        <taxon>Embryophyta</taxon>
        <taxon>Tracheophyta</taxon>
        <taxon>Spermatophyta</taxon>
        <taxon>Magnoliopsida</taxon>
        <taxon>eudicotyledons</taxon>
        <taxon>Gunneridae</taxon>
        <taxon>Pentapetalae</taxon>
        <taxon>rosids</taxon>
        <taxon>fabids</taxon>
        <taxon>Fabales</taxon>
        <taxon>Fabaceae</taxon>
        <taxon>Papilionoideae</taxon>
        <taxon>50 kb inversion clade</taxon>
        <taxon>NPAAA clade</taxon>
        <taxon>Hologalegina</taxon>
        <taxon>IRL clade</taxon>
        <taxon>Trifolieae</taxon>
        <taxon>Trifolium</taxon>
    </lineage>
</organism>
<keyword evidence="1" id="KW-0472">Membrane</keyword>
<evidence type="ECO:0000313" key="2">
    <source>
        <dbReference type="EMBL" id="GAU48876.1"/>
    </source>
</evidence>
<keyword evidence="3" id="KW-1185">Reference proteome</keyword>
<keyword evidence="1" id="KW-1133">Transmembrane helix</keyword>
<sequence>MDFGMTRVMISTSQVHTLSTSVTHDQTYLHFSVASAVTPSPSQTLKLSVVILVFSVSNSQALKLAVSPSLYQLLCIVFSVISRSSISSHPFIMCDVISGTTSSEIRYPGILEGWFGVHWWTGRTFVIVFPTLAIFAPLVSLSELVIVFLVIAAGISIIKIISGGIGMPRLFPIITDVASVLDLFIVVPVLMTTYMCHYNGRKMFEAFA</sequence>